<dbReference type="Pfam" id="PF22252">
    <property type="entry name" value="PNGase_F-II_N"/>
    <property type="match status" value="1"/>
</dbReference>
<protein>
    <submittedName>
        <fullName evidence="1">GLPGLI family protein</fullName>
    </submittedName>
</protein>
<reference evidence="1 2" key="1">
    <citation type="submission" date="2019-06" db="EMBL/GenBank/DDBJ databases">
        <authorList>
            <person name="Meng X."/>
        </authorList>
    </citation>
    <scope>NUCLEOTIDE SEQUENCE [LARGE SCALE GENOMIC DNA]</scope>
    <source>
        <strain evidence="1 2">M625</strain>
    </source>
</reference>
<evidence type="ECO:0000313" key="1">
    <source>
        <dbReference type="EMBL" id="TPN87909.1"/>
    </source>
</evidence>
<evidence type="ECO:0000313" key="2">
    <source>
        <dbReference type="Proteomes" id="UP000315540"/>
    </source>
</evidence>
<comment type="caution">
    <text evidence="1">The sequence shown here is derived from an EMBL/GenBank/DDBJ whole genome shotgun (WGS) entry which is preliminary data.</text>
</comment>
<dbReference type="InterPro" id="IPR005901">
    <property type="entry name" value="GLPGLI"/>
</dbReference>
<name>A0A504JMC4_9FLAO</name>
<dbReference type="EMBL" id="VFWZ01000002">
    <property type="protein sequence ID" value="TPN87909.1"/>
    <property type="molecule type" value="Genomic_DNA"/>
</dbReference>
<dbReference type="Proteomes" id="UP000315540">
    <property type="component" value="Unassembled WGS sequence"/>
</dbReference>
<gene>
    <name evidence="1" type="ORF">FHK87_10070</name>
</gene>
<dbReference type="RefSeq" id="WP_140592548.1">
    <property type="nucleotide sequence ID" value="NZ_VFWZ01000002.1"/>
</dbReference>
<keyword evidence="2" id="KW-1185">Reference proteome</keyword>
<organism evidence="1 2">
    <name type="scientific">Aquimarina algicola</name>
    <dbReference type="NCBI Taxonomy" id="2589995"/>
    <lineage>
        <taxon>Bacteria</taxon>
        <taxon>Pseudomonadati</taxon>
        <taxon>Bacteroidota</taxon>
        <taxon>Flavobacteriia</taxon>
        <taxon>Flavobacteriales</taxon>
        <taxon>Flavobacteriaceae</taxon>
        <taxon>Aquimarina</taxon>
    </lineage>
</organism>
<accession>A0A504JMC4</accession>
<dbReference type="OrthoDB" id="1068986at2"/>
<proteinExistence type="predicted"/>
<sequence length="264" mass="30722">MKNYFTFYFILGFISFTFAQGKVAGKVNYFMIIRQPDGTAYSNPYTLYFNDESSFFTRTGNAERLMSKEEKKMASINGQQVTNTITKSNLPQPFYYTNIKDQELIFRENVVKTMYLISDKIETIPWSLYNEHKKIGEYKCQKAKASFRGREYTIWFTTDIPVSHGPWKLRGLPGLILEVTEETGKYEFIANIVDLKLDNKILNEKLERPDTKGIKGMKIYIEALKNQQKDWDAIISASLPRGSRILKDCDICPDPNNRSLERFK</sequence>
<dbReference type="AlphaFoldDB" id="A0A504JMC4"/>
<dbReference type="NCBIfam" id="TIGR01200">
    <property type="entry name" value="GLPGLI"/>
    <property type="match status" value="1"/>
</dbReference>